<feature type="domain" description="PPM-type phosphatase" evidence="1">
    <location>
        <begin position="152"/>
        <end position="340"/>
    </location>
</feature>
<dbReference type="PANTHER" id="PTHR35801">
    <property type="entry name" value="PHOSPHOSERINE PHOSPHATASE RSBX"/>
    <property type="match status" value="1"/>
</dbReference>
<dbReference type="PANTHER" id="PTHR35801:SF1">
    <property type="entry name" value="PHOSPHOSERINE PHOSPHATASE RSBX"/>
    <property type="match status" value="1"/>
</dbReference>
<gene>
    <name evidence="2" type="ORF">GCM10009850_043530</name>
</gene>
<comment type="caution">
    <text evidence="2">The sequence shown here is derived from an EMBL/GenBank/DDBJ whole genome shotgun (WGS) entry which is preliminary data.</text>
</comment>
<dbReference type="Gene3D" id="3.60.40.10">
    <property type="entry name" value="PPM-type phosphatase domain"/>
    <property type="match status" value="1"/>
</dbReference>
<dbReference type="Gene3D" id="3.30.565.10">
    <property type="entry name" value="Histidine kinase-like ATPase, C-terminal domain"/>
    <property type="match status" value="1"/>
</dbReference>
<dbReference type="EMBL" id="BAAAQX010000010">
    <property type="protein sequence ID" value="GAA2208895.1"/>
    <property type="molecule type" value="Genomic_DNA"/>
</dbReference>
<dbReference type="SUPFAM" id="SSF55874">
    <property type="entry name" value="ATPase domain of HSP90 chaperone/DNA topoisomerase II/histidine kinase"/>
    <property type="match status" value="1"/>
</dbReference>
<dbReference type="InterPro" id="IPR003594">
    <property type="entry name" value="HATPase_dom"/>
</dbReference>
<keyword evidence="3" id="KW-1185">Reference proteome</keyword>
<protein>
    <submittedName>
        <fullName evidence="2">SpoIIE family protein phosphatase</fullName>
    </submittedName>
</protein>
<dbReference type="InterPro" id="IPR036457">
    <property type="entry name" value="PPM-type-like_dom_sf"/>
</dbReference>
<dbReference type="Pfam" id="PF07228">
    <property type="entry name" value="SpoIIE"/>
    <property type="match status" value="1"/>
</dbReference>
<organism evidence="2 3">
    <name type="scientific">Nonomuraea monospora</name>
    <dbReference type="NCBI Taxonomy" id="568818"/>
    <lineage>
        <taxon>Bacteria</taxon>
        <taxon>Bacillati</taxon>
        <taxon>Actinomycetota</taxon>
        <taxon>Actinomycetes</taxon>
        <taxon>Streptosporangiales</taxon>
        <taxon>Streptosporangiaceae</taxon>
        <taxon>Nonomuraea</taxon>
    </lineage>
</organism>
<dbReference type="RefSeq" id="WP_344477462.1">
    <property type="nucleotide sequence ID" value="NZ_BAAAQX010000010.1"/>
</dbReference>
<proteinExistence type="predicted"/>
<dbReference type="InterPro" id="IPR036890">
    <property type="entry name" value="HATPase_C_sf"/>
</dbReference>
<dbReference type="SUPFAM" id="SSF81606">
    <property type="entry name" value="PP2C-like"/>
    <property type="match status" value="1"/>
</dbReference>
<dbReference type="InterPro" id="IPR001932">
    <property type="entry name" value="PPM-type_phosphatase-like_dom"/>
</dbReference>
<accession>A0ABN3CHK2</accession>
<dbReference type="Proteomes" id="UP001499843">
    <property type="component" value="Unassembled WGS sequence"/>
</dbReference>
<evidence type="ECO:0000259" key="1">
    <source>
        <dbReference type="SMART" id="SM00331"/>
    </source>
</evidence>
<name>A0ABN3CHK2_9ACTN</name>
<reference evidence="2 3" key="1">
    <citation type="journal article" date="2019" name="Int. J. Syst. Evol. Microbiol.">
        <title>The Global Catalogue of Microorganisms (GCM) 10K type strain sequencing project: providing services to taxonomists for standard genome sequencing and annotation.</title>
        <authorList>
            <consortium name="The Broad Institute Genomics Platform"/>
            <consortium name="The Broad Institute Genome Sequencing Center for Infectious Disease"/>
            <person name="Wu L."/>
            <person name="Ma J."/>
        </authorList>
    </citation>
    <scope>NUCLEOTIDE SEQUENCE [LARGE SCALE GENOMIC DNA]</scope>
    <source>
        <strain evidence="2 3">JCM 16114</strain>
    </source>
</reference>
<evidence type="ECO:0000313" key="3">
    <source>
        <dbReference type="Proteomes" id="UP001499843"/>
    </source>
</evidence>
<evidence type="ECO:0000313" key="2">
    <source>
        <dbReference type="EMBL" id="GAA2208895.1"/>
    </source>
</evidence>
<dbReference type="InterPro" id="IPR039248">
    <property type="entry name" value="Ptase_RsbX"/>
</dbReference>
<dbReference type="Pfam" id="PF13581">
    <property type="entry name" value="HATPase_c_2"/>
    <property type="match status" value="1"/>
</dbReference>
<sequence>MEGLIRSGHETWSRVEQAGAIGAVRRAATVLAGALGFGVVARERVAIAVSEAASNLVKHAVEGMMLIRPHPYLGETGAEAAAVEVLALDRGPGIADLGRALRDGYSTVGTLGVGLGGMTRMASAHDIYSVPGRGTVISMHFTADDRPPPRSRVSGLSRPIGEESVCGDAFACFDTPETAVAMVCDGLGHGEPAAEASRRAVRVFQSHGELPPVPLLERLDQALRASRGAAVAVARLDRASGHVRFAGMGNIAAWIVRPGGRQGLISLPGIAGGRSRTLREYEYAAPPHSMIVMHSDGLSGRWDTAAFPGLTSHSPAVVATTLLRDAGTRRDDACVLALKVTS</sequence>
<dbReference type="SMART" id="SM00331">
    <property type="entry name" value="PP2C_SIG"/>
    <property type="match status" value="1"/>
</dbReference>